<dbReference type="Gene3D" id="2.60.40.10">
    <property type="entry name" value="Immunoglobulins"/>
    <property type="match status" value="2"/>
</dbReference>
<feature type="domain" description="Fibronectin type-III" evidence="11">
    <location>
        <begin position="371"/>
        <end position="464"/>
    </location>
</feature>
<reference evidence="12 13" key="1">
    <citation type="submission" date="2019-09" db="EMBL/GenBank/DDBJ databases">
        <title>Bird 10,000 Genomes (B10K) Project - Family phase.</title>
        <authorList>
            <person name="Zhang G."/>
        </authorList>
    </citation>
    <scope>NUCLEOTIDE SEQUENCE [LARGE SCALE GENOMIC DNA]</scope>
    <source>
        <strain evidence="12">B10K-DU-001-78</strain>
        <tissue evidence="12">Muscle</tissue>
    </source>
</reference>
<evidence type="ECO:0000256" key="7">
    <source>
        <dbReference type="ARBA" id="ARBA00023136"/>
    </source>
</evidence>
<dbReference type="Proteomes" id="UP000557230">
    <property type="component" value="Unassembled WGS sequence"/>
</dbReference>
<evidence type="ECO:0000256" key="6">
    <source>
        <dbReference type="ARBA" id="ARBA00022989"/>
    </source>
</evidence>
<protein>
    <submittedName>
        <fullName evidence="12">I12R1 protein</fullName>
    </submittedName>
</protein>
<dbReference type="PANTHER" id="PTHR48423:SF1">
    <property type="entry name" value="INTERLEUKIN-27 RECEPTOR SUBUNIT ALPHA"/>
    <property type="match status" value="1"/>
</dbReference>
<feature type="non-terminal residue" evidence="12">
    <location>
        <position position="671"/>
    </location>
</feature>
<keyword evidence="7" id="KW-0472">Membrane</keyword>
<feature type="compositionally biased region" description="Polar residues" evidence="10">
    <location>
        <begin position="566"/>
        <end position="577"/>
    </location>
</feature>
<dbReference type="Pfam" id="PF00041">
    <property type="entry name" value="fn3"/>
    <property type="match status" value="1"/>
</dbReference>
<keyword evidence="8" id="KW-0675">Receptor</keyword>
<dbReference type="GO" id="GO:0005886">
    <property type="term" value="C:plasma membrane"/>
    <property type="evidence" value="ECO:0007669"/>
    <property type="project" value="UniProtKB-ARBA"/>
</dbReference>
<keyword evidence="4" id="KW-0732">Signal</keyword>
<evidence type="ECO:0000256" key="9">
    <source>
        <dbReference type="ARBA" id="ARBA00023180"/>
    </source>
</evidence>
<dbReference type="PROSITE" id="PS50853">
    <property type="entry name" value="FN3"/>
    <property type="match status" value="1"/>
</dbReference>
<keyword evidence="3" id="KW-0812">Transmembrane</keyword>
<sequence length="671" mass="74201">YMPPRPCQKFKVGTSTTYILSERRVYVLTNVTAWVEARGGHHVHRTPNVTLYLNEAVKLDPPPSGMSFNRTGGQLWLRVPGAPCYHGHQPLQREARFRSPGNHGWIQVKPWSGEKGERMSPLACLCHPTLVTCALGQNGAFEVQLRHKPHHWSSYWSNWSSSIFVPEEIQASPVLSYQLGKLGRAGQRVLRLGWQQAPKEQGDVTYTLRVHMLACHCAELVEEEVVVLRREVTMHNLTLSGAEYQILLTAANAAGPGPPQQLHVPAEQHADFGFEDISVAGGTIMARWEAPSPGSVYCFEQQALHGDPKQGTCVQQDFPSGSIHVERGKEPLSIQLVPACHRLAVHGWAPHQGWATLALRHHYASNASLAVPIHINASTGDATTITLQWSPPPHATCPGAMAKYLICHMAKGDNVTYAEVDAAVSHHTLQNLRPGTAYRVAVREVTEESRRTCGTWWHFQTKALGNGWAAWKSNLKYLGMSLSLPTMATIYQLIKKRARRLLFPPLPQPMGTKAIQFSTSEMSQGQPGPGFVEPSERFSPAELLMPEPNASKELPIPESNPDKEMANTSTWSGTHQPGPTAEEPVVLCLPGCEQELPFAYRRQEVLSPEALPPPGSAGCISHVPSKEEEEEEEGRWGLHQPLIPITVLISNKPIIIRNEEGWNPSQEELVP</sequence>
<dbReference type="PANTHER" id="PTHR48423">
    <property type="entry name" value="INTERLEUKIN-27 RECEPTOR SUBUNIT ALPHA"/>
    <property type="match status" value="1"/>
</dbReference>
<evidence type="ECO:0000256" key="10">
    <source>
        <dbReference type="SAM" id="MobiDB-lite"/>
    </source>
</evidence>
<evidence type="ECO:0000256" key="5">
    <source>
        <dbReference type="ARBA" id="ARBA00022737"/>
    </source>
</evidence>
<keyword evidence="9" id="KW-0325">Glycoprotein</keyword>
<proteinExistence type="inferred from homology"/>
<dbReference type="SMART" id="SM00060">
    <property type="entry name" value="FN3"/>
    <property type="match status" value="2"/>
</dbReference>
<comment type="similarity">
    <text evidence="2">Belongs to the type I cytokine receptor family. Type 2 subfamily.</text>
</comment>
<keyword evidence="6" id="KW-1133">Transmembrane helix</keyword>
<evidence type="ECO:0000256" key="4">
    <source>
        <dbReference type="ARBA" id="ARBA00022729"/>
    </source>
</evidence>
<evidence type="ECO:0000313" key="13">
    <source>
        <dbReference type="Proteomes" id="UP000557230"/>
    </source>
</evidence>
<comment type="subcellular location">
    <subcellularLocation>
        <location evidence="1">Membrane</location>
        <topology evidence="1">Single-pass type I membrane protein</topology>
    </subcellularLocation>
</comment>
<evidence type="ECO:0000256" key="2">
    <source>
        <dbReference type="ARBA" id="ARBA00008921"/>
    </source>
</evidence>
<dbReference type="CDD" id="cd00063">
    <property type="entry name" value="FN3"/>
    <property type="match status" value="1"/>
</dbReference>
<dbReference type="OrthoDB" id="8945484at2759"/>
<accession>A0A7L1GBH7</accession>
<evidence type="ECO:0000256" key="1">
    <source>
        <dbReference type="ARBA" id="ARBA00004479"/>
    </source>
</evidence>
<dbReference type="InterPro" id="IPR036116">
    <property type="entry name" value="FN3_sf"/>
</dbReference>
<dbReference type="InterPro" id="IPR003961">
    <property type="entry name" value="FN3_dom"/>
</dbReference>
<dbReference type="EMBL" id="VXBD01005673">
    <property type="protein sequence ID" value="NXN11020.1"/>
    <property type="molecule type" value="Genomic_DNA"/>
</dbReference>
<dbReference type="InterPro" id="IPR013783">
    <property type="entry name" value="Ig-like_fold"/>
</dbReference>
<evidence type="ECO:0000256" key="8">
    <source>
        <dbReference type="ARBA" id="ARBA00023170"/>
    </source>
</evidence>
<evidence type="ECO:0000313" key="12">
    <source>
        <dbReference type="EMBL" id="NXN11020.1"/>
    </source>
</evidence>
<name>A0A7L1GBH7_9PICI</name>
<feature type="region of interest" description="Disordered" evidence="10">
    <location>
        <begin position="548"/>
        <end position="579"/>
    </location>
</feature>
<dbReference type="SUPFAM" id="SSF49265">
    <property type="entry name" value="Fibronectin type III"/>
    <property type="match status" value="1"/>
</dbReference>
<dbReference type="InterPro" id="IPR052672">
    <property type="entry name" value="Type1_Cytokine_Rcpt_Type2"/>
</dbReference>
<gene>
    <name evidence="12" type="primary">Il12rb1</name>
    <name evidence="12" type="ORF">INDMAC_R03335</name>
</gene>
<dbReference type="AlphaFoldDB" id="A0A7L1GBH7"/>
<organism evidence="12 13">
    <name type="scientific">Indicator maculatus</name>
    <name type="common">spotted honeyguide</name>
    <dbReference type="NCBI Taxonomy" id="545262"/>
    <lineage>
        <taxon>Eukaryota</taxon>
        <taxon>Metazoa</taxon>
        <taxon>Chordata</taxon>
        <taxon>Craniata</taxon>
        <taxon>Vertebrata</taxon>
        <taxon>Euteleostomi</taxon>
        <taxon>Archelosauria</taxon>
        <taxon>Archosauria</taxon>
        <taxon>Dinosauria</taxon>
        <taxon>Saurischia</taxon>
        <taxon>Theropoda</taxon>
        <taxon>Coelurosauria</taxon>
        <taxon>Aves</taxon>
        <taxon>Neognathae</taxon>
        <taxon>Neoaves</taxon>
        <taxon>Telluraves</taxon>
        <taxon>Coraciimorphae</taxon>
        <taxon>Piciformes</taxon>
        <taxon>Indicatoridae</taxon>
        <taxon>Indicator</taxon>
    </lineage>
</organism>
<comment type="caution">
    <text evidence="12">The sequence shown here is derived from an EMBL/GenBank/DDBJ whole genome shotgun (WGS) entry which is preliminary data.</text>
</comment>
<evidence type="ECO:0000256" key="3">
    <source>
        <dbReference type="ARBA" id="ARBA00022692"/>
    </source>
</evidence>
<feature type="non-terminal residue" evidence="12">
    <location>
        <position position="1"/>
    </location>
</feature>
<evidence type="ECO:0000259" key="11">
    <source>
        <dbReference type="PROSITE" id="PS50853"/>
    </source>
</evidence>
<keyword evidence="5" id="KW-0677">Repeat</keyword>
<keyword evidence="13" id="KW-1185">Reference proteome</keyword>